<reference evidence="1 2" key="1">
    <citation type="submission" date="2018-03" db="EMBL/GenBank/DDBJ databases">
        <title>Candida pseudohaemulonii genome assembly and annotation.</title>
        <authorList>
            <person name="Munoz J.F."/>
            <person name="Gade L.G."/>
            <person name="Chow N.A."/>
            <person name="Litvintseva A.P."/>
            <person name="Loparev V.N."/>
            <person name="Cuomo C.A."/>
        </authorList>
    </citation>
    <scope>NUCLEOTIDE SEQUENCE [LARGE SCALE GENOMIC DNA]</scope>
    <source>
        <strain evidence="1 2">B12108</strain>
    </source>
</reference>
<dbReference type="EMBL" id="PYFQ01000003">
    <property type="protein sequence ID" value="PSK39439.1"/>
    <property type="molecule type" value="Genomic_DNA"/>
</dbReference>
<protein>
    <submittedName>
        <fullName evidence="1">Uncharacterized protein</fullName>
    </submittedName>
</protein>
<dbReference type="Proteomes" id="UP000241107">
    <property type="component" value="Unassembled WGS sequence"/>
</dbReference>
<organism evidence="1 2">
    <name type="scientific">Candidozyma pseudohaemuli</name>
    <dbReference type="NCBI Taxonomy" id="418784"/>
    <lineage>
        <taxon>Eukaryota</taxon>
        <taxon>Fungi</taxon>
        <taxon>Dikarya</taxon>
        <taxon>Ascomycota</taxon>
        <taxon>Saccharomycotina</taxon>
        <taxon>Pichiomycetes</taxon>
        <taxon>Metschnikowiaceae</taxon>
        <taxon>Candidozyma</taxon>
    </lineage>
</organism>
<sequence>MIIPSRRAKSQVEAPRETLTTIFQIRNLGTNFSRQLDAIVEAVDKQIFSFRTLGLLIQGEHHQVTELVVKNSEMAKDPDLKILIEKARMKNGVNSFGAGPDFGNPLLVFEVLHMYHTFDWSNLEMPMPIVARCLIAVGEERQLFPGPKFPMSHQLHGFGSEMDMGTTHNIARSGRRLEFRAEFKQATWIHQEAYFRIVVPGMYVPSFLPLSLQILGERSSDNMLKERFHLTKIRVDLLEFSCVPSKYTEATDTRSMVLVEKETSMEINSLNSKIMIPPTMYDCVIPQVGPTFFIGGFTRTYGLKLTLSICNKRGPRFNVSAFIELHVAQRRYERIHEQDVHKPLWHFLGCNEDEDARDQDHFMKSLRDLESNDACLSSFSREFASDEATDKFQRYFFLMHQQGGKGCFHRCKGNQSLPKCIVEDIRMAQKPYFRDKSEVSLPLLGDQDD</sequence>
<accession>A0A2P7YU09</accession>
<evidence type="ECO:0000313" key="1">
    <source>
        <dbReference type="EMBL" id="PSK39439.1"/>
    </source>
</evidence>
<evidence type="ECO:0000313" key="2">
    <source>
        <dbReference type="Proteomes" id="UP000241107"/>
    </source>
</evidence>
<proteinExistence type="predicted"/>
<dbReference type="VEuPathDB" id="FungiDB:C7M61_002052"/>
<name>A0A2P7YU09_9ASCO</name>
<dbReference type="GeneID" id="36565441"/>
<dbReference type="RefSeq" id="XP_024714576.1">
    <property type="nucleotide sequence ID" value="XM_024857440.1"/>
</dbReference>
<gene>
    <name evidence="1" type="ORF">C7M61_002052</name>
</gene>
<keyword evidence="2" id="KW-1185">Reference proteome</keyword>
<dbReference type="AlphaFoldDB" id="A0A2P7YU09"/>
<dbReference type="OrthoDB" id="10685757at2759"/>
<comment type="caution">
    <text evidence="1">The sequence shown here is derived from an EMBL/GenBank/DDBJ whole genome shotgun (WGS) entry which is preliminary data.</text>
</comment>